<organism evidence="2">
    <name type="scientific">uncultured marine virus</name>
    <dbReference type="NCBI Taxonomy" id="186617"/>
    <lineage>
        <taxon>Viruses</taxon>
        <taxon>environmental samples</taxon>
    </lineage>
</organism>
<feature type="region of interest" description="Disordered" evidence="1">
    <location>
        <begin position="1"/>
        <end position="70"/>
    </location>
</feature>
<reference evidence="2" key="2">
    <citation type="submission" date="2015-03" db="EMBL/GenBank/DDBJ databases">
        <authorList>
            <person name="Chow C.-E.T."/>
            <person name="Winget D.M."/>
            <person name="White R.A.III."/>
            <person name="Hallam S.J."/>
            <person name="Suttle C.A."/>
        </authorList>
    </citation>
    <scope>NUCLEOTIDE SEQUENCE</scope>
    <source>
        <strain evidence="2">Anoxic2_5</strain>
    </source>
</reference>
<evidence type="ECO:0000313" key="2">
    <source>
        <dbReference type="EMBL" id="AKH47058.1"/>
    </source>
</evidence>
<sequence length="70" mass="7178">MTLGGSCEHPQLLDRGSSHQPAGHDGSGEGVTARPTVTGRQGEKEGHQVQGGHAGSTGDGSRPLHHCRKS</sequence>
<accession>A0A0F7L693</accession>
<protein>
    <submittedName>
        <fullName evidence="2">Uncharacterized protein</fullName>
    </submittedName>
</protein>
<proteinExistence type="predicted"/>
<dbReference type="EMBL" id="KR029589">
    <property type="protein sequence ID" value="AKH47058.1"/>
    <property type="molecule type" value="Genomic_DNA"/>
</dbReference>
<evidence type="ECO:0000256" key="1">
    <source>
        <dbReference type="SAM" id="MobiDB-lite"/>
    </source>
</evidence>
<name>A0A0F7L693_9VIRU</name>
<reference evidence="2" key="1">
    <citation type="journal article" date="2015" name="Front. Microbiol.">
        <title>Combining genomic sequencing methods to explore viral diversity and reveal potential virus-host interactions.</title>
        <authorList>
            <person name="Chow C.E."/>
            <person name="Winget D.M."/>
            <person name="White R.A.III."/>
            <person name="Hallam S.J."/>
            <person name="Suttle C.A."/>
        </authorList>
    </citation>
    <scope>NUCLEOTIDE SEQUENCE</scope>
    <source>
        <strain evidence="2">Anoxic2_5</strain>
    </source>
</reference>